<dbReference type="InterPro" id="IPR025736">
    <property type="entry name" value="PucR_C-HTH_dom"/>
</dbReference>
<evidence type="ECO:0000259" key="3">
    <source>
        <dbReference type="Pfam" id="PF13556"/>
    </source>
</evidence>
<accession>A0A323TJ32</accession>
<dbReference type="EMBL" id="PDOD01000001">
    <property type="protein sequence ID" value="PYZ94206.1"/>
    <property type="molecule type" value="Genomic_DNA"/>
</dbReference>
<dbReference type="Gene3D" id="1.10.10.2840">
    <property type="entry name" value="PucR C-terminal helix-turn-helix domain"/>
    <property type="match status" value="1"/>
</dbReference>
<dbReference type="PANTHER" id="PTHR33744">
    <property type="entry name" value="CARBOHYDRATE DIACID REGULATOR"/>
    <property type="match status" value="1"/>
</dbReference>
<dbReference type="InterPro" id="IPR042070">
    <property type="entry name" value="PucR_C-HTH_sf"/>
</dbReference>
<dbReference type="RefSeq" id="WP_110607841.1">
    <property type="nucleotide sequence ID" value="NZ_PDOD01000001.1"/>
</dbReference>
<evidence type="ECO:0000259" key="2">
    <source>
        <dbReference type="Pfam" id="PF05651"/>
    </source>
</evidence>
<dbReference type="Proteomes" id="UP000248214">
    <property type="component" value="Unassembled WGS sequence"/>
</dbReference>
<evidence type="ECO:0000313" key="5">
    <source>
        <dbReference type="EMBL" id="PYZ94206.1"/>
    </source>
</evidence>
<dbReference type="Pfam" id="PF05651">
    <property type="entry name" value="Diacid_rec"/>
    <property type="match status" value="1"/>
</dbReference>
<evidence type="ECO:0000259" key="4">
    <source>
        <dbReference type="Pfam" id="PF17853"/>
    </source>
</evidence>
<reference evidence="5 6" key="1">
    <citation type="submission" date="2017-10" db="EMBL/GenBank/DDBJ databases">
        <title>Bacillus sp. nov., a halophilic bacterium isolated from a Keqin Lake.</title>
        <authorList>
            <person name="Wang H."/>
        </authorList>
    </citation>
    <scope>NUCLEOTIDE SEQUENCE [LARGE SCALE GENOMIC DNA]</scope>
    <source>
        <strain evidence="5 6">KQ-12</strain>
    </source>
</reference>
<feature type="domain" description="PucR C-terminal helix-turn-helix" evidence="3">
    <location>
        <begin position="314"/>
        <end position="370"/>
    </location>
</feature>
<dbReference type="InterPro" id="IPR041522">
    <property type="entry name" value="CdaR_GGDEF"/>
</dbReference>
<dbReference type="PANTHER" id="PTHR33744:SF16">
    <property type="entry name" value="CARBOHYDRATE DIACID REGULATOR"/>
    <property type="match status" value="1"/>
</dbReference>
<dbReference type="Pfam" id="PF17853">
    <property type="entry name" value="GGDEF_2"/>
    <property type="match status" value="1"/>
</dbReference>
<keyword evidence="6" id="KW-1185">Reference proteome</keyword>
<feature type="domain" description="Putative sugar diacid recognition" evidence="2">
    <location>
        <begin position="5"/>
        <end position="136"/>
    </location>
</feature>
<dbReference type="AlphaFoldDB" id="A0A323TJ32"/>
<evidence type="ECO:0000256" key="1">
    <source>
        <dbReference type="ARBA" id="ARBA00006754"/>
    </source>
</evidence>
<dbReference type="InterPro" id="IPR008599">
    <property type="entry name" value="Diacid_rec"/>
</dbReference>
<organism evidence="5 6">
    <name type="scientific">Salipaludibacillus keqinensis</name>
    <dbReference type="NCBI Taxonomy" id="2045207"/>
    <lineage>
        <taxon>Bacteria</taxon>
        <taxon>Bacillati</taxon>
        <taxon>Bacillota</taxon>
        <taxon>Bacilli</taxon>
        <taxon>Bacillales</taxon>
        <taxon>Bacillaceae</taxon>
    </lineage>
</organism>
<comment type="similarity">
    <text evidence="1">Belongs to the CdaR family.</text>
</comment>
<evidence type="ECO:0000313" key="6">
    <source>
        <dbReference type="Proteomes" id="UP000248214"/>
    </source>
</evidence>
<dbReference type="OrthoDB" id="9792148at2"/>
<comment type="caution">
    <text evidence="5">The sequence shown here is derived from an EMBL/GenBank/DDBJ whole genome shotgun (WGS) entry which is preliminary data.</text>
</comment>
<dbReference type="InterPro" id="IPR051448">
    <property type="entry name" value="CdaR-like_regulators"/>
</dbReference>
<feature type="domain" description="CdaR GGDEF-like" evidence="4">
    <location>
        <begin position="143"/>
        <end position="270"/>
    </location>
</feature>
<sequence length="377" mass="43292">MKLLSSLAQRIVKEVTHIVNEEVIVVDDQGVIIAASDAGRMGNFHEGAYISINNKEKFVIKKEDIERLKGVKPGLNLPIMINKNVIGVIGITGEPDQVVQFGQLIQRMTELIIQEAYTSERLESRYRGLETFVYEWIHSTELDQDVIERGGILGISMALPRMCVLFEIKPSDLDAGKDRLIEKEIIDQIRSQFEDDPEDLIVRWGNGRFVLLKRIDKEDHIKLLKRKLVLCQTEVAREQNLELFIGVGKLAGRPHALNKSYSDAKKALRASKKQHQIMYYEDLSLNIALAEITDQTRKELIQSILGGMLHDKELLHTLQTYMQCQLSLKETAKALHIHINTLHYRLKRISELTGRSLKDTEQLVSFFIALSFWYEFR</sequence>
<dbReference type="Pfam" id="PF13556">
    <property type="entry name" value="HTH_30"/>
    <property type="match status" value="1"/>
</dbReference>
<proteinExistence type="inferred from homology"/>
<name>A0A323TJ32_9BACI</name>
<gene>
    <name evidence="5" type="ORF">CR194_01315</name>
</gene>
<protein>
    <submittedName>
        <fullName evidence="5">CdaR family transcriptional regulator</fullName>
    </submittedName>
</protein>